<dbReference type="Proteomes" id="UP001341840">
    <property type="component" value="Unassembled WGS sequence"/>
</dbReference>
<protein>
    <recommendedName>
        <fullName evidence="2">WLM domain-containing protein</fullName>
    </recommendedName>
</protein>
<dbReference type="EMBL" id="JASCZI010182223">
    <property type="protein sequence ID" value="MED6187382.1"/>
    <property type="molecule type" value="Genomic_DNA"/>
</dbReference>
<dbReference type="Pfam" id="PF08325">
    <property type="entry name" value="WLM"/>
    <property type="match status" value="1"/>
</dbReference>
<organism evidence="3 4">
    <name type="scientific">Stylosanthes scabra</name>
    <dbReference type="NCBI Taxonomy" id="79078"/>
    <lineage>
        <taxon>Eukaryota</taxon>
        <taxon>Viridiplantae</taxon>
        <taxon>Streptophyta</taxon>
        <taxon>Embryophyta</taxon>
        <taxon>Tracheophyta</taxon>
        <taxon>Spermatophyta</taxon>
        <taxon>Magnoliopsida</taxon>
        <taxon>eudicotyledons</taxon>
        <taxon>Gunneridae</taxon>
        <taxon>Pentapetalae</taxon>
        <taxon>rosids</taxon>
        <taxon>fabids</taxon>
        <taxon>Fabales</taxon>
        <taxon>Fabaceae</taxon>
        <taxon>Papilionoideae</taxon>
        <taxon>50 kb inversion clade</taxon>
        <taxon>dalbergioids sensu lato</taxon>
        <taxon>Dalbergieae</taxon>
        <taxon>Pterocarpus clade</taxon>
        <taxon>Stylosanthes</taxon>
    </lineage>
</organism>
<gene>
    <name evidence="3" type="ORF">PIB30_075912</name>
</gene>
<dbReference type="PROSITE" id="PS51397">
    <property type="entry name" value="WLM"/>
    <property type="match status" value="1"/>
</dbReference>
<evidence type="ECO:0000259" key="2">
    <source>
        <dbReference type="PROSITE" id="PS51397"/>
    </source>
</evidence>
<sequence length="321" mass="35944">MGVLSNEVEEVLQNAKVNFRIAGFEDEEKRMKQRVSHGSRISLKLPQAESSPSEALKRMHMLAADPGIVAIQNKHRWRVGIMTEMAPIGYVGMSPKCLLSFNKNQGEEITLRLRTDDLKGFRKYESIKKTLLHELAHIIHTEHDANFYALDKQLNQEAANLDWTRSISHTLSGVKNSEIHEEDFISESSNVPQKLGGNRIDHLGSARESSVSAAYLRMADVSLNKSGGSEVNQELDADYSRDNPDHVMFVSKEIVAAEKGLSGEPDPDDHTFKGMKQEPDPDDAGHEALHNQTSDMYLSREPDPDDSEYCLKSVNASQDMQ</sequence>
<comment type="caution">
    <text evidence="3">The sequence shown here is derived from an EMBL/GenBank/DDBJ whole genome shotgun (WGS) entry which is preliminary data.</text>
</comment>
<name>A0ABU6WND3_9FABA</name>
<evidence type="ECO:0000313" key="3">
    <source>
        <dbReference type="EMBL" id="MED6187382.1"/>
    </source>
</evidence>
<dbReference type="PANTHER" id="PTHR47796:SF1">
    <property type="entry name" value="OS08G0500800 PROTEIN"/>
    <property type="match status" value="1"/>
</dbReference>
<feature type="domain" description="WLM" evidence="2">
    <location>
        <begin position="31"/>
        <end position="219"/>
    </location>
</feature>
<feature type="region of interest" description="Disordered" evidence="1">
    <location>
        <begin position="258"/>
        <end position="321"/>
    </location>
</feature>
<dbReference type="InterPro" id="IPR013536">
    <property type="entry name" value="WLM_dom"/>
</dbReference>
<evidence type="ECO:0000256" key="1">
    <source>
        <dbReference type="SAM" id="MobiDB-lite"/>
    </source>
</evidence>
<proteinExistence type="predicted"/>
<dbReference type="PANTHER" id="PTHR47796">
    <property type="entry name" value="ZINC METALLOPROTEINASE-LIKE PROTEIN"/>
    <property type="match status" value="1"/>
</dbReference>
<accession>A0ABU6WND3</accession>
<keyword evidence="4" id="KW-1185">Reference proteome</keyword>
<evidence type="ECO:0000313" key="4">
    <source>
        <dbReference type="Proteomes" id="UP001341840"/>
    </source>
</evidence>
<feature type="compositionally biased region" description="Basic and acidic residues" evidence="1">
    <location>
        <begin position="268"/>
        <end position="289"/>
    </location>
</feature>
<feature type="non-terminal residue" evidence="3">
    <location>
        <position position="321"/>
    </location>
</feature>
<reference evidence="3 4" key="1">
    <citation type="journal article" date="2023" name="Plants (Basel)">
        <title>Bridging the Gap: Combining Genomics and Transcriptomics Approaches to Understand Stylosanthes scabra, an Orphan Legume from the Brazilian Caatinga.</title>
        <authorList>
            <person name="Ferreira-Neto J.R.C."/>
            <person name="da Silva M.D."/>
            <person name="Binneck E."/>
            <person name="de Melo N.F."/>
            <person name="da Silva R.H."/>
            <person name="de Melo A.L.T.M."/>
            <person name="Pandolfi V."/>
            <person name="Bustamante F.O."/>
            <person name="Brasileiro-Vidal A.C."/>
            <person name="Benko-Iseppon A.M."/>
        </authorList>
    </citation>
    <scope>NUCLEOTIDE SEQUENCE [LARGE SCALE GENOMIC DNA]</scope>
    <source>
        <tissue evidence="3">Leaves</tissue>
    </source>
</reference>